<proteinExistence type="predicted"/>
<accession>A0A6I6MJD5</accession>
<gene>
    <name evidence="2" type="ORF">DSM104635_02107</name>
</gene>
<evidence type="ECO:0000256" key="1">
    <source>
        <dbReference type="SAM" id="SignalP"/>
    </source>
</evidence>
<dbReference type="KEGG" id="tsv:DSM104635_02107"/>
<dbReference type="InterPro" id="IPR038695">
    <property type="entry name" value="Saro_0823-like_sf"/>
</dbReference>
<dbReference type="PANTHER" id="PTHR37953">
    <property type="entry name" value="UPF0127 PROTEIN MJ1496"/>
    <property type="match status" value="1"/>
</dbReference>
<reference evidence="3" key="1">
    <citation type="submission" date="2019-12" db="EMBL/GenBank/DDBJ databases">
        <title>Complete genome of Terracaulis silvestris 0127_4.</title>
        <authorList>
            <person name="Vieira S."/>
            <person name="Riedel T."/>
            <person name="Sproer C."/>
            <person name="Pascual J."/>
            <person name="Boedeker C."/>
            <person name="Overmann J."/>
        </authorList>
    </citation>
    <scope>NUCLEOTIDE SEQUENCE [LARGE SCALE GENOMIC DNA]</scope>
    <source>
        <strain evidence="3">0127_4</strain>
    </source>
</reference>
<evidence type="ECO:0000313" key="3">
    <source>
        <dbReference type="Proteomes" id="UP000431269"/>
    </source>
</evidence>
<protein>
    <recommendedName>
        <fullName evidence="4">ACR</fullName>
    </recommendedName>
</protein>
<dbReference type="InterPro" id="IPR003795">
    <property type="entry name" value="DUF192"/>
</dbReference>
<sequence length="162" mass="17491">MLKTTLRAIAIAALIAGSACAQQAAETASGASVGPEAPTEVLTVETSGGAVRFNVEIADDDQERDHGLMYREPLPDDRGMLFDFPEPRRVTFWMRNTPSSLDIIFIGADGRVLNIADHTTPYSENMIPSTGEARGVLEIRAGLAAERGIRPGDRVRHRIFAG</sequence>
<evidence type="ECO:0000313" key="2">
    <source>
        <dbReference type="EMBL" id="QGZ95260.1"/>
    </source>
</evidence>
<dbReference type="EMBL" id="CP047045">
    <property type="protein sequence ID" value="QGZ95260.1"/>
    <property type="molecule type" value="Genomic_DNA"/>
</dbReference>
<dbReference type="Gene3D" id="2.60.120.1140">
    <property type="entry name" value="Protein of unknown function DUF192"/>
    <property type="match status" value="1"/>
</dbReference>
<organism evidence="2 3">
    <name type="scientific">Terricaulis silvestris</name>
    <dbReference type="NCBI Taxonomy" id="2686094"/>
    <lineage>
        <taxon>Bacteria</taxon>
        <taxon>Pseudomonadati</taxon>
        <taxon>Pseudomonadota</taxon>
        <taxon>Alphaproteobacteria</taxon>
        <taxon>Caulobacterales</taxon>
        <taxon>Caulobacteraceae</taxon>
        <taxon>Terricaulis</taxon>
    </lineage>
</organism>
<evidence type="ECO:0008006" key="4">
    <source>
        <dbReference type="Google" id="ProtNLM"/>
    </source>
</evidence>
<name>A0A6I6MJD5_9CAUL</name>
<dbReference type="RefSeq" id="WP_158766138.1">
    <property type="nucleotide sequence ID" value="NZ_CP047045.1"/>
</dbReference>
<keyword evidence="3" id="KW-1185">Reference proteome</keyword>
<dbReference type="Pfam" id="PF02643">
    <property type="entry name" value="DUF192"/>
    <property type="match status" value="1"/>
</dbReference>
<dbReference type="PROSITE" id="PS51257">
    <property type="entry name" value="PROKAR_LIPOPROTEIN"/>
    <property type="match status" value="1"/>
</dbReference>
<dbReference type="Proteomes" id="UP000431269">
    <property type="component" value="Chromosome"/>
</dbReference>
<feature type="signal peptide" evidence="1">
    <location>
        <begin position="1"/>
        <end position="21"/>
    </location>
</feature>
<feature type="chain" id="PRO_5026233284" description="ACR" evidence="1">
    <location>
        <begin position="22"/>
        <end position="162"/>
    </location>
</feature>
<dbReference type="PANTHER" id="PTHR37953:SF1">
    <property type="entry name" value="UPF0127 PROTEIN MJ1496"/>
    <property type="match status" value="1"/>
</dbReference>
<dbReference type="AlphaFoldDB" id="A0A6I6MJD5"/>
<keyword evidence="1" id="KW-0732">Signal</keyword>